<protein>
    <submittedName>
        <fullName evidence="1">Uncharacterized protein</fullName>
    </submittedName>
</protein>
<dbReference type="Proteomes" id="UP000193963">
    <property type="component" value="Unassembled WGS sequence"/>
</dbReference>
<accession>A0A1X6YH96</accession>
<organism evidence="1 2">
    <name type="scientific">Pseudooceanicola marinus</name>
    <dbReference type="NCBI Taxonomy" id="396013"/>
    <lineage>
        <taxon>Bacteria</taxon>
        <taxon>Pseudomonadati</taxon>
        <taxon>Pseudomonadota</taxon>
        <taxon>Alphaproteobacteria</taxon>
        <taxon>Rhodobacterales</taxon>
        <taxon>Paracoccaceae</taxon>
        <taxon>Pseudooceanicola</taxon>
    </lineage>
</organism>
<proteinExistence type="predicted"/>
<keyword evidence="2" id="KW-1185">Reference proteome</keyword>
<dbReference type="RefSeq" id="WP_085886504.1">
    <property type="nucleotide sequence ID" value="NZ_FWFN01000001.1"/>
</dbReference>
<dbReference type="OrthoDB" id="9868278at2"/>
<name>A0A1X6YH96_9RHOB</name>
<evidence type="ECO:0000313" key="1">
    <source>
        <dbReference type="EMBL" id="SLN19457.1"/>
    </source>
</evidence>
<sequence length="138" mass="15585">MTRMADWAEPIQVEHMYRELFGSTLMLVDQARWEDASPGTAAETMQRFRQAMPPIHQHCEVFTEVEVDEAATQITFTDEARGKVFRLSARPDGLWDLYVRKPGLQSDELGLVQDVALLKLLAYDCGPAGDVPLGEIFE</sequence>
<dbReference type="AlphaFoldDB" id="A0A1X6YH96"/>
<gene>
    <name evidence="1" type="ORF">PSM7751_00628</name>
</gene>
<dbReference type="EMBL" id="FWFN01000001">
    <property type="protein sequence ID" value="SLN19457.1"/>
    <property type="molecule type" value="Genomic_DNA"/>
</dbReference>
<reference evidence="1 2" key="1">
    <citation type="submission" date="2017-03" db="EMBL/GenBank/DDBJ databases">
        <authorList>
            <person name="Afonso C.L."/>
            <person name="Miller P.J."/>
            <person name="Scott M.A."/>
            <person name="Spackman E."/>
            <person name="Goraichik I."/>
            <person name="Dimitrov K.M."/>
            <person name="Suarez D.L."/>
            <person name="Swayne D.E."/>
        </authorList>
    </citation>
    <scope>NUCLEOTIDE SEQUENCE [LARGE SCALE GENOMIC DNA]</scope>
    <source>
        <strain evidence="1 2">CECT 7751</strain>
    </source>
</reference>
<evidence type="ECO:0000313" key="2">
    <source>
        <dbReference type="Proteomes" id="UP000193963"/>
    </source>
</evidence>